<sequence length="108" mass="11846">MRACEVAVVDGWDLPKMTMDRDIATTTTSLSLPRICSHATAARCCHDCCIMDSCPLPGLRRRPSPSPTPFAYGSGQGETGGLLHLWIWWEGVRSIGREEEIKALTTVV</sequence>
<reference evidence="1 2" key="3">
    <citation type="journal article" date="2013" name="Rice">
        <title>Improvement of the Oryza sativa Nipponbare reference genome using next generation sequence and optical map data.</title>
        <authorList>
            <person name="Kawahara Y."/>
            <person name="de la Bastide M."/>
            <person name="Hamilton J.P."/>
            <person name="Kanamori H."/>
            <person name="McCombie W.R."/>
            <person name="Ouyang S."/>
            <person name="Schwartz D.C."/>
            <person name="Tanaka T."/>
            <person name="Wu J."/>
            <person name="Zhou S."/>
            <person name="Childs K.L."/>
            <person name="Davidson R.M."/>
            <person name="Lin H."/>
            <person name="Quesada-Ocampo L."/>
            <person name="Vaillancourt B."/>
            <person name="Sakai H."/>
            <person name="Lee S.S."/>
            <person name="Kim J."/>
            <person name="Numa H."/>
            <person name="Itoh T."/>
            <person name="Buell C.R."/>
            <person name="Matsumoto T."/>
        </authorList>
    </citation>
    <scope>NUCLEOTIDE SEQUENCE [LARGE SCALE GENOMIC DNA]</scope>
    <source>
        <strain evidence="2">cv. Nipponbare</strain>
    </source>
</reference>
<name>A0A0P0Y9J3_ORYSJ</name>
<organism evidence="1 2">
    <name type="scientific">Oryza sativa subsp. japonica</name>
    <name type="common">Rice</name>
    <dbReference type="NCBI Taxonomy" id="39947"/>
    <lineage>
        <taxon>Eukaryota</taxon>
        <taxon>Viridiplantae</taxon>
        <taxon>Streptophyta</taxon>
        <taxon>Embryophyta</taxon>
        <taxon>Tracheophyta</taxon>
        <taxon>Spermatophyta</taxon>
        <taxon>Magnoliopsida</taxon>
        <taxon>Liliopsida</taxon>
        <taxon>Poales</taxon>
        <taxon>Poaceae</taxon>
        <taxon>BOP clade</taxon>
        <taxon>Oryzoideae</taxon>
        <taxon>Oryzeae</taxon>
        <taxon>Oryzinae</taxon>
        <taxon>Oryza</taxon>
        <taxon>Oryza sativa</taxon>
    </lineage>
</organism>
<keyword evidence="2" id="KW-1185">Reference proteome</keyword>
<protein>
    <submittedName>
        <fullName evidence="1">Os12g0413650 protein</fullName>
    </submittedName>
</protein>
<dbReference type="AlphaFoldDB" id="A0A0P0Y9J3"/>
<dbReference type="PaxDb" id="39947-A0A0P0Y9J3"/>
<gene>
    <name evidence="1" type="ordered locus">Os12g0413650</name>
    <name evidence="1" type="ORF">OSNPB_120413650</name>
</gene>
<reference evidence="2" key="1">
    <citation type="journal article" date="2005" name="Nature">
        <title>The map-based sequence of the rice genome.</title>
        <authorList>
            <consortium name="International rice genome sequencing project (IRGSP)"/>
            <person name="Matsumoto T."/>
            <person name="Wu J."/>
            <person name="Kanamori H."/>
            <person name="Katayose Y."/>
            <person name="Fujisawa M."/>
            <person name="Namiki N."/>
            <person name="Mizuno H."/>
            <person name="Yamamoto K."/>
            <person name="Antonio B.A."/>
            <person name="Baba T."/>
            <person name="Sakata K."/>
            <person name="Nagamura Y."/>
            <person name="Aoki H."/>
            <person name="Arikawa K."/>
            <person name="Arita K."/>
            <person name="Bito T."/>
            <person name="Chiden Y."/>
            <person name="Fujitsuka N."/>
            <person name="Fukunaka R."/>
            <person name="Hamada M."/>
            <person name="Harada C."/>
            <person name="Hayashi A."/>
            <person name="Hijishita S."/>
            <person name="Honda M."/>
            <person name="Hosokawa S."/>
            <person name="Ichikawa Y."/>
            <person name="Idonuma A."/>
            <person name="Iijima M."/>
            <person name="Ikeda M."/>
            <person name="Ikeno M."/>
            <person name="Ito K."/>
            <person name="Ito S."/>
            <person name="Ito T."/>
            <person name="Ito Y."/>
            <person name="Ito Y."/>
            <person name="Iwabuchi A."/>
            <person name="Kamiya K."/>
            <person name="Karasawa W."/>
            <person name="Kurita K."/>
            <person name="Katagiri S."/>
            <person name="Kikuta A."/>
            <person name="Kobayashi H."/>
            <person name="Kobayashi N."/>
            <person name="Machita K."/>
            <person name="Maehara T."/>
            <person name="Masukawa M."/>
            <person name="Mizubayashi T."/>
            <person name="Mukai Y."/>
            <person name="Nagasaki H."/>
            <person name="Nagata Y."/>
            <person name="Naito S."/>
            <person name="Nakashima M."/>
            <person name="Nakama Y."/>
            <person name="Nakamichi Y."/>
            <person name="Nakamura M."/>
            <person name="Meguro A."/>
            <person name="Negishi M."/>
            <person name="Ohta I."/>
            <person name="Ohta T."/>
            <person name="Okamoto M."/>
            <person name="Ono N."/>
            <person name="Saji S."/>
            <person name="Sakaguchi M."/>
            <person name="Sakai K."/>
            <person name="Shibata M."/>
            <person name="Shimokawa T."/>
            <person name="Song J."/>
            <person name="Takazaki Y."/>
            <person name="Terasawa K."/>
            <person name="Tsugane M."/>
            <person name="Tsuji K."/>
            <person name="Ueda S."/>
            <person name="Waki K."/>
            <person name="Yamagata H."/>
            <person name="Yamamoto M."/>
            <person name="Yamamoto S."/>
            <person name="Yamane H."/>
            <person name="Yoshiki S."/>
            <person name="Yoshihara R."/>
            <person name="Yukawa K."/>
            <person name="Zhong H."/>
            <person name="Yano M."/>
            <person name="Yuan Q."/>
            <person name="Ouyang S."/>
            <person name="Liu J."/>
            <person name="Jones K.M."/>
            <person name="Gansberger K."/>
            <person name="Moffat K."/>
            <person name="Hill J."/>
            <person name="Bera J."/>
            <person name="Fadrosh D."/>
            <person name="Jin S."/>
            <person name="Johri S."/>
            <person name="Kim M."/>
            <person name="Overton L."/>
            <person name="Reardon M."/>
            <person name="Tsitrin T."/>
            <person name="Vuong H."/>
            <person name="Weaver B."/>
            <person name="Ciecko A."/>
            <person name="Tallon L."/>
            <person name="Jackson J."/>
            <person name="Pai G."/>
            <person name="Aken S.V."/>
            <person name="Utterback T."/>
            <person name="Reidmuller S."/>
            <person name="Feldblyum T."/>
            <person name="Hsiao J."/>
            <person name="Zismann V."/>
            <person name="Iobst S."/>
            <person name="de Vazeille A.R."/>
            <person name="Buell C.R."/>
            <person name="Ying K."/>
            <person name="Li Y."/>
            <person name="Lu T."/>
            <person name="Huang Y."/>
            <person name="Zhao Q."/>
            <person name="Feng Q."/>
            <person name="Zhang L."/>
            <person name="Zhu J."/>
            <person name="Weng Q."/>
            <person name="Mu J."/>
            <person name="Lu Y."/>
            <person name="Fan D."/>
            <person name="Liu Y."/>
            <person name="Guan J."/>
            <person name="Zhang Y."/>
            <person name="Yu S."/>
            <person name="Liu X."/>
            <person name="Zhang Y."/>
            <person name="Hong G."/>
            <person name="Han B."/>
            <person name="Choisne N."/>
            <person name="Demange N."/>
            <person name="Orjeda G."/>
            <person name="Samain S."/>
            <person name="Cattolico L."/>
            <person name="Pelletier E."/>
            <person name="Couloux A."/>
            <person name="Segurens B."/>
            <person name="Wincker P."/>
            <person name="D'Hont A."/>
            <person name="Scarpelli C."/>
            <person name="Weissenbach J."/>
            <person name="Salanoubat M."/>
            <person name="Quetier F."/>
            <person name="Yu Y."/>
            <person name="Kim H.R."/>
            <person name="Rambo T."/>
            <person name="Currie J."/>
            <person name="Collura K."/>
            <person name="Luo M."/>
            <person name="Yang T."/>
            <person name="Ammiraju J.S.S."/>
            <person name="Engler F."/>
            <person name="Soderlund C."/>
            <person name="Wing R.A."/>
            <person name="Palmer L.E."/>
            <person name="de la Bastide M."/>
            <person name="Spiegel L."/>
            <person name="Nascimento L."/>
            <person name="Zutavern T."/>
            <person name="O'Shaughnessy A."/>
            <person name="Dike S."/>
            <person name="Dedhia N."/>
            <person name="Preston R."/>
            <person name="Balija V."/>
            <person name="McCombie W.R."/>
            <person name="Chow T."/>
            <person name="Chen H."/>
            <person name="Chung M."/>
            <person name="Chen C."/>
            <person name="Shaw J."/>
            <person name="Wu H."/>
            <person name="Hsiao K."/>
            <person name="Chao Y."/>
            <person name="Chu M."/>
            <person name="Cheng C."/>
            <person name="Hour A."/>
            <person name="Lee P."/>
            <person name="Lin S."/>
            <person name="Lin Y."/>
            <person name="Liou J."/>
            <person name="Liu S."/>
            <person name="Hsing Y."/>
            <person name="Raghuvanshi S."/>
            <person name="Mohanty A."/>
            <person name="Bharti A.K."/>
            <person name="Gaur A."/>
            <person name="Gupta V."/>
            <person name="Kumar D."/>
            <person name="Ravi V."/>
            <person name="Vij S."/>
            <person name="Kapur A."/>
            <person name="Khurana P."/>
            <person name="Khurana P."/>
            <person name="Khurana J.P."/>
            <person name="Tyagi A.K."/>
            <person name="Gaikwad K."/>
            <person name="Singh A."/>
            <person name="Dalal V."/>
            <person name="Srivastava S."/>
            <person name="Dixit A."/>
            <person name="Pal A.K."/>
            <person name="Ghazi I.A."/>
            <person name="Yadav M."/>
            <person name="Pandit A."/>
            <person name="Bhargava A."/>
            <person name="Sureshbabu K."/>
            <person name="Batra K."/>
            <person name="Sharma T.R."/>
            <person name="Mohapatra T."/>
            <person name="Singh N.K."/>
            <person name="Messing J."/>
            <person name="Nelson A.B."/>
            <person name="Fuks G."/>
            <person name="Kavchok S."/>
            <person name="Keizer G."/>
            <person name="Linton E."/>
            <person name="Llaca V."/>
            <person name="Song R."/>
            <person name="Tanyolac B."/>
            <person name="Young S."/>
            <person name="Ho-Il K."/>
            <person name="Hahn J.H."/>
            <person name="Sangsakoo G."/>
            <person name="Vanavichit A."/>
            <person name="de Mattos Luiz.A.T."/>
            <person name="Zimmer P.D."/>
            <person name="Malone G."/>
            <person name="Dellagostin O."/>
            <person name="de Oliveira A.C."/>
            <person name="Bevan M."/>
            <person name="Bancroft I."/>
            <person name="Minx P."/>
            <person name="Cordum H."/>
            <person name="Wilson R."/>
            <person name="Cheng Z."/>
            <person name="Jin W."/>
            <person name="Jiang J."/>
            <person name="Leong S.A."/>
            <person name="Iwama H."/>
            <person name="Gojobori T."/>
            <person name="Itoh T."/>
            <person name="Niimura Y."/>
            <person name="Fujii Y."/>
            <person name="Habara T."/>
            <person name="Sakai H."/>
            <person name="Sato Y."/>
            <person name="Wilson G."/>
            <person name="Kumar K."/>
            <person name="McCouch S."/>
            <person name="Juretic N."/>
            <person name="Hoen D."/>
            <person name="Wright S."/>
            <person name="Bruskiewich R."/>
            <person name="Bureau T."/>
            <person name="Miyao A."/>
            <person name="Hirochika H."/>
            <person name="Nishikawa T."/>
            <person name="Kadowaki K."/>
            <person name="Sugiura M."/>
            <person name="Burr B."/>
            <person name="Sasaki T."/>
        </authorList>
    </citation>
    <scope>NUCLEOTIDE SEQUENCE [LARGE SCALE GENOMIC DNA]</scope>
    <source>
        <strain evidence="2">cv. Nipponbare</strain>
    </source>
</reference>
<dbReference type="InParanoid" id="A0A0P0Y9J3"/>
<dbReference type="Proteomes" id="UP000059680">
    <property type="component" value="Chromosome 12"/>
</dbReference>
<dbReference type="EMBL" id="AP014968">
    <property type="protein sequence ID" value="BAT16869.1"/>
    <property type="molecule type" value="Genomic_DNA"/>
</dbReference>
<proteinExistence type="predicted"/>
<evidence type="ECO:0000313" key="1">
    <source>
        <dbReference type="EMBL" id="BAT16869.1"/>
    </source>
</evidence>
<reference evidence="1 2" key="2">
    <citation type="journal article" date="2013" name="Plant Cell Physiol.">
        <title>Rice Annotation Project Database (RAP-DB): an integrative and interactive database for rice genomics.</title>
        <authorList>
            <person name="Sakai H."/>
            <person name="Lee S.S."/>
            <person name="Tanaka T."/>
            <person name="Numa H."/>
            <person name="Kim J."/>
            <person name="Kawahara Y."/>
            <person name="Wakimoto H."/>
            <person name="Yang C.C."/>
            <person name="Iwamoto M."/>
            <person name="Abe T."/>
            <person name="Yamada Y."/>
            <person name="Muto A."/>
            <person name="Inokuchi H."/>
            <person name="Ikemura T."/>
            <person name="Matsumoto T."/>
            <person name="Sasaki T."/>
            <person name="Itoh T."/>
        </authorList>
    </citation>
    <scope>NUCLEOTIDE SEQUENCE [LARGE SCALE GENOMIC DNA]</scope>
    <source>
        <strain evidence="2">cv. Nipponbare</strain>
    </source>
</reference>
<evidence type="ECO:0000313" key="2">
    <source>
        <dbReference type="Proteomes" id="UP000059680"/>
    </source>
</evidence>
<accession>A0A0P0Y9J3</accession>